<keyword evidence="1" id="KW-0677">Repeat</keyword>
<proteinExistence type="predicted"/>
<protein>
    <recommendedName>
        <fullName evidence="7">NACHT domain-containing protein</fullName>
    </recommendedName>
</protein>
<dbReference type="EMBL" id="MAVT02001021">
    <property type="protein sequence ID" value="POS72344.1"/>
    <property type="molecule type" value="Genomic_DNA"/>
</dbReference>
<dbReference type="PANTHER" id="PTHR10039:SF5">
    <property type="entry name" value="NACHT DOMAIN-CONTAINING PROTEIN"/>
    <property type="match status" value="1"/>
</dbReference>
<dbReference type="Pfam" id="PF24883">
    <property type="entry name" value="NPHP3_N"/>
    <property type="match status" value="1"/>
</dbReference>
<dbReference type="Proteomes" id="UP000094444">
    <property type="component" value="Unassembled WGS sequence"/>
</dbReference>
<evidence type="ECO:0008006" key="7">
    <source>
        <dbReference type="Google" id="ProtNLM"/>
    </source>
</evidence>
<organism evidence="5 6">
    <name type="scientific">Diaporthe helianthi</name>
    <dbReference type="NCBI Taxonomy" id="158607"/>
    <lineage>
        <taxon>Eukaryota</taxon>
        <taxon>Fungi</taxon>
        <taxon>Dikarya</taxon>
        <taxon>Ascomycota</taxon>
        <taxon>Pezizomycotina</taxon>
        <taxon>Sordariomycetes</taxon>
        <taxon>Sordariomycetidae</taxon>
        <taxon>Diaporthales</taxon>
        <taxon>Diaporthaceae</taxon>
        <taxon>Diaporthe</taxon>
    </lineage>
</organism>
<sequence length="791" mass="91616">MDPISAIGLVSSVITFIDFGYELISAAREVRASASGTTSANDHIEFLNTRMEAVASDLKVANSSPVASADRRLTDLADKCLQLSNDLKKLLDKLRAKNPKSKRQVLSSIVKNVRKKDEKKELEARLDQCRQLLHLQLSQSTRLESLSRLEEIAQTGKCHDKELRSLNHQLAILKDAVAGLNPQSKLQDEARTVLELSDLAVSKVLQNSILEALSKETMRYLKTWSGNHELIFASFFFWKHGSEEQRSLPGLLRSLLFSVLEQQPHLTRTVFPAQWDIVDVVSGKRLHFSWSEIQDAFRLLTQTPEVYIRHKFAFFVDGLDEFEGHDEKLIKTLFQWAHSGSENIKICVSSRELPIFQQRFSECLKFRLHEVTHRDIFLFVYDTLRENEDVKSRSEPREVADLGRSLVARAEGVFLWVSLAVRMLEQGLLQEESFKDLKRSIDILPLKIEQLFRVIFDSIMAEPDPFKRRRAMRFLSLGVDEREITECSGRLFLTHLSFIDDYDHDPDFGNHMNAERQIDAKDRELRLSRCKKQVTGACRGLLSINSSASFKRFPARDLYTWLVHDLERLVRVYYKFKRDPDIEILSAAISQLRQLVGAEEKSIWEVHVQYWYAQWSSRFGGDYHAEQAWDIYVIRLSTQEVCTLLPLVDGLYEFWPTALLDDRFRVAILQNVSLDLADAGINRHWGPEKYQTHSSILVNDNEDDDGFLALVKRHNWSVSLEEITYFWFAPHANMFRKIFELYRNTSEISTESLKVLRQELGFDPECWHDQSWVAPRCLLQGDWETAILRNE</sequence>
<reference evidence="5" key="1">
    <citation type="submission" date="2017-09" db="EMBL/GenBank/DDBJ databases">
        <title>Polyketide synthases of a Diaporthe helianthi virulent isolate.</title>
        <authorList>
            <person name="Baroncelli R."/>
        </authorList>
    </citation>
    <scope>NUCLEOTIDE SEQUENCE [LARGE SCALE GENOMIC DNA]</scope>
    <source>
        <strain evidence="5">7/96</strain>
    </source>
</reference>
<dbReference type="OrthoDB" id="443402at2759"/>
<dbReference type="AlphaFoldDB" id="A0A2P5HQ07"/>
<keyword evidence="6" id="KW-1185">Reference proteome</keyword>
<name>A0A2P5HQ07_DIAHE</name>
<evidence type="ECO:0000313" key="6">
    <source>
        <dbReference type="Proteomes" id="UP000094444"/>
    </source>
</evidence>
<dbReference type="InterPro" id="IPR056884">
    <property type="entry name" value="NPHP3-like_N"/>
</dbReference>
<dbReference type="PANTHER" id="PTHR10039">
    <property type="entry name" value="AMELOGENIN"/>
    <property type="match status" value="1"/>
</dbReference>
<evidence type="ECO:0000259" key="3">
    <source>
        <dbReference type="Pfam" id="PF24883"/>
    </source>
</evidence>
<gene>
    <name evidence="5" type="ORF">DHEL01_v209263</name>
</gene>
<feature type="domain" description="DUF7791" evidence="4">
    <location>
        <begin position="464"/>
        <end position="571"/>
    </location>
</feature>
<comment type="caution">
    <text evidence="5">The sequence shown here is derived from an EMBL/GenBank/DDBJ whole genome shotgun (WGS) entry which is preliminary data.</text>
</comment>
<accession>A0A2P5HQ07</accession>
<keyword evidence="2" id="KW-0175">Coiled coil</keyword>
<evidence type="ECO:0000256" key="2">
    <source>
        <dbReference type="SAM" id="Coils"/>
    </source>
</evidence>
<dbReference type="STRING" id="158607.A0A2P5HQ07"/>
<dbReference type="Pfam" id="PF25053">
    <property type="entry name" value="DUF7791"/>
    <property type="match status" value="1"/>
</dbReference>
<evidence type="ECO:0000259" key="4">
    <source>
        <dbReference type="Pfam" id="PF25053"/>
    </source>
</evidence>
<feature type="coiled-coil region" evidence="2">
    <location>
        <begin position="73"/>
        <end position="139"/>
    </location>
</feature>
<evidence type="ECO:0000256" key="1">
    <source>
        <dbReference type="ARBA" id="ARBA00022737"/>
    </source>
</evidence>
<dbReference type="InParanoid" id="A0A2P5HQ07"/>
<feature type="domain" description="Nephrocystin 3-like N-terminal" evidence="3">
    <location>
        <begin position="213"/>
        <end position="351"/>
    </location>
</feature>
<evidence type="ECO:0000313" key="5">
    <source>
        <dbReference type="EMBL" id="POS72344.1"/>
    </source>
</evidence>
<dbReference type="InterPro" id="IPR056693">
    <property type="entry name" value="DUF7791"/>
</dbReference>